<comment type="catalytic activity">
    <reaction evidence="10">
        <text>8-oxo-dGTP + H2O = 8-oxo-dGMP + diphosphate + H(+)</text>
        <dbReference type="Rhea" id="RHEA:31575"/>
        <dbReference type="ChEBI" id="CHEBI:15377"/>
        <dbReference type="ChEBI" id="CHEBI:15378"/>
        <dbReference type="ChEBI" id="CHEBI:33019"/>
        <dbReference type="ChEBI" id="CHEBI:63224"/>
        <dbReference type="ChEBI" id="CHEBI:77896"/>
        <dbReference type="EC" id="3.6.1.55"/>
    </reaction>
</comment>
<dbReference type="InterPro" id="IPR020084">
    <property type="entry name" value="NUDIX_hydrolase_CS"/>
</dbReference>
<evidence type="ECO:0000256" key="10">
    <source>
        <dbReference type="ARBA" id="ARBA00035861"/>
    </source>
</evidence>
<dbReference type="CDD" id="cd00564">
    <property type="entry name" value="TMP_TenI"/>
    <property type="match status" value="1"/>
</dbReference>
<dbReference type="PANTHER" id="PTHR47707:SF1">
    <property type="entry name" value="NUDIX HYDROLASE FAMILY PROTEIN"/>
    <property type="match status" value="1"/>
</dbReference>
<organism evidence="19 20">
    <name type="scientific">Candidatus Accumulibacter appositus</name>
    <dbReference type="NCBI Taxonomy" id="1454003"/>
    <lineage>
        <taxon>Bacteria</taxon>
        <taxon>Pseudomonadati</taxon>
        <taxon>Pseudomonadota</taxon>
        <taxon>Betaproteobacteria</taxon>
        <taxon>Candidatus Accumulibacter</taxon>
    </lineage>
</organism>
<dbReference type="InterPro" id="IPR013785">
    <property type="entry name" value="Aldolase_TIM"/>
</dbReference>
<keyword evidence="4" id="KW-0235">DNA replication</keyword>
<dbReference type="GO" id="GO:0044715">
    <property type="term" value="F:8-oxo-dGDP phosphatase activity"/>
    <property type="evidence" value="ECO:0007669"/>
    <property type="project" value="TreeGrafter"/>
</dbReference>
<dbReference type="InterPro" id="IPR000086">
    <property type="entry name" value="NUDIX_hydrolase_dom"/>
</dbReference>
<evidence type="ECO:0000256" key="17">
    <source>
        <dbReference type="RuleBase" id="RU003476"/>
    </source>
</evidence>
<keyword evidence="6" id="KW-0227">DNA damage</keyword>
<dbReference type="Gene3D" id="3.90.79.10">
    <property type="entry name" value="Nucleoside Triphosphate Pyrophosphohydrolase"/>
    <property type="match status" value="1"/>
</dbReference>
<dbReference type="EC" id="3.6.1.55" evidence="12"/>
<dbReference type="SUPFAM" id="SSF51391">
    <property type="entry name" value="Thiamin phosphate synthase"/>
    <property type="match status" value="1"/>
</dbReference>
<evidence type="ECO:0000256" key="11">
    <source>
        <dbReference type="ARBA" id="ARBA00036904"/>
    </source>
</evidence>
<dbReference type="CDD" id="cd03425">
    <property type="entry name" value="NUDIX_MutT_NudA_like"/>
    <property type="match status" value="1"/>
</dbReference>
<dbReference type="GO" id="GO:0044716">
    <property type="term" value="F:8-oxo-GDP phosphatase activity"/>
    <property type="evidence" value="ECO:0007669"/>
    <property type="project" value="TreeGrafter"/>
</dbReference>
<evidence type="ECO:0000256" key="2">
    <source>
        <dbReference type="ARBA" id="ARBA00005582"/>
    </source>
</evidence>
<comment type="similarity">
    <text evidence="2 17">Belongs to the Nudix hydrolase family.</text>
</comment>
<dbReference type="InterPro" id="IPR020476">
    <property type="entry name" value="Nudix_hydrolase"/>
</dbReference>
<evidence type="ECO:0000313" key="20">
    <source>
        <dbReference type="Proteomes" id="UP000021816"/>
    </source>
</evidence>
<dbReference type="InterPro" id="IPR047127">
    <property type="entry name" value="MutT-like"/>
</dbReference>
<evidence type="ECO:0000256" key="16">
    <source>
        <dbReference type="ARBA" id="ARBA00042798"/>
    </source>
</evidence>
<dbReference type="SUPFAM" id="SSF55811">
    <property type="entry name" value="Nudix"/>
    <property type="match status" value="1"/>
</dbReference>
<dbReference type="Pfam" id="PF00293">
    <property type="entry name" value="NUDIX"/>
    <property type="match status" value="1"/>
</dbReference>
<feature type="domain" description="Nudix hydrolase" evidence="18">
    <location>
        <begin position="3"/>
        <end position="135"/>
    </location>
</feature>
<dbReference type="GO" id="GO:0046872">
    <property type="term" value="F:metal ion binding"/>
    <property type="evidence" value="ECO:0007669"/>
    <property type="project" value="UniProtKB-KW"/>
</dbReference>
<dbReference type="EMBL" id="JEMX01000007">
    <property type="protein sequence ID" value="EXI82959.1"/>
    <property type="molecule type" value="Genomic_DNA"/>
</dbReference>
<proteinExistence type="inferred from homology"/>
<dbReference type="GO" id="GO:0035539">
    <property type="term" value="F:8-oxo-7,8-dihydrodeoxyguanosine triphosphate pyrophosphatase activity"/>
    <property type="evidence" value="ECO:0007669"/>
    <property type="project" value="UniProtKB-EC"/>
</dbReference>
<evidence type="ECO:0000256" key="9">
    <source>
        <dbReference type="ARBA" id="ARBA00023204"/>
    </source>
</evidence>
<dbReference type="PROSITE" id="PS00893">
    <property type="entry name" value="NUDIX_BOX"/>
    <property type="match status" value="1"/>
</dbReference>
<evidence type="ECO:0000256" key="12">
    <source>
        <dbReference type="ARBA" id="ARBA00038905"/>
    </source>
</evidence>
<protein>
    <recommendedName>
        <fullName evidence="13">8-oxo-dGTP diphosphatase</fullName>
        <ecNumber evidence="12">3.6.1.55</ecNumber>
    </recommendedName>
    <alternativeName>
        <fullName evidence="16">7,8-dihydro-8-oxoguanine-triphosphatase</fullName>
    </alternativeName>
    <alternativeName>
        <fullName evidence="15">Mutator protein MutT</fullName>
    </alternativeName>
    <alternativeName>
        <fullName evidence="14">dGTP pyrophosphohydrolase</fullName>
    </alternativeName>
</protein>
<keyword evidence="8" id="KW-0460">Magnesium</keyword>
<evidence type="ECO:0000256" key="7">
    <source>
        <dbReference type="ARBA" id="ARBA00022801"/>
    </source>
</evidence>
<dbReference type="PANTHER" id="PTHR47707">
    <property type="entry name" value="8-OXO-DGTP DIPHOSPHATASE"/>
    <property type="match status" value="1"/>
</dbReference>
<dbReference type="PATRIC" id="fig|1454003.3.peg.194"/>
<sequence>MTAITEVAAAVLLRGDAAAPEFLLAQRPPGKVYAGYWEFPGGKVEPGETVYQALVRELQEELGITVDDVWPWVCCEFTYPHATVRLRFYRIRAWHGEIAPIEHSAFAWLKVGEPATVAPILPANGPILQALELPPLYALSNAEENGVEAELRRIERALAGGLGMLQLRDKTLAPERREEFARAVMALAGGDERPESYGNGCAPKACVLINDDQALARAVGAHGLHLSSQQLWQLDRRPDFARVAASCHSAADLARAAQLGLDFVVLGPLLPTATHPGAAGIGWAEFSRLVERSPLPVYALGGMQPEMLETACRAGAHGVALMRGWR</sequence>
<evidence type="ECO:0000256" key="8">
    <source>
        <dbReference type="ARBA" id="ARBA00022842"/>
    </source>
</evidence>
<evidence type="ECO:0000256" key="5">
    <source>
        <dbReference type="ARBA" id="ARBA00022723"/>
    </source>
</evidence>
<dbReference type="GO" id="GO:0009228">
    <property type="term" value="P:thiamine biosynthetic process"/>
    <property type="evidence" value="ECO:0007669"/>
    <property type="project" value="UniProtKB-KW"/>
</dbReference>
<evidence type="ECO:0000256" key="13">
    <source>
        <dbReference type="ARBA" id="ARBA00040794"/>
    </source>
</evidence>
<accession>A0A011QVS1</accession>
<dbReference type="NCBIfam" id="NF006530">
    <property type="entry name" value="PRK08999.1"/>
    <property type="match status" value="1"/>
</dbReference>
<evidence type="ECO:0000313" key="19">
    <source>
        <dbReference type="EMBL" id="EXI82959.1"/>
    </source>
</evidence>
<dbReference type="Gene3D" id="3.20.20.70">
    <property type="entry name" value="Aldolase class I"/>
    <property type="match status" value="1"/>
</dbReference>
<keyword evidence="9" id="KW-0234">DNA repair</keyword>
<evidence type="ECO:0000256" key="1">
    <source>
        <dbReference type="ARBA" id="ARBA00001946"/>
    </source>
</evidence>
<dbReference type="STRING" id="1454003.AW10_00193"/>
<dbReference type="GO" id="GO:0008413">
    <property type="term" value="F:8-oxo-7,8-dihydroguanosine triphosphate pyrophosphatase activity"/>
    <property type="evidence" value="ECO:0007669"/>
    <property type="project" value="TreeGrafter"/>
</dbReference>
<dbReference type="InterPro" id="IPR036206">
    <property type="entry name" value="ThiamineP_synth_sf"/>
</dbReference>
<comment type="caution">
    <text evidence="19">The sequence shown here is derived from an EMBL/GenBank/DDBJ whole genome shotgun (WGS) entry which is preliminary data.</text>
</comment>
<keyword evidence="7 17" id="KW-0378">Hydrolase</keyword>
<evidence type="ECO:0000256" key="14">
    <source>
        <dbReference type="ARBA" id="ARBA00041592"/>
    </source>
</evidence>
<keyword evidence="5" id="KW-0479">Metal-binding</keyword>
<dbReference type="InterPro" id="IPR022998">
    <property type="entry name" value="ThiamineP_synth_TenI"/>
</dbReference>
<reference evidence="19 20" key="1">
    <citation type="submission" date="2014-02" db="EMBL/GenBank/DDBJ databases">
        <title>Expanding our view of genomic diversity in Candidatus Accumulibacter clades.</title>
        <authorList>
            <person name="Skennerton C.T."/>
            <person name="Barr J.J."/>
            <person name="Slater F.R."/>
            <person name="Bond P.L."/>
            <person name="Tyson G.W."/>
        </authorList>
    </citation>
    <scope>NUCLEOTIDE SEQUENCE [LARGE SCALE GENOMIC DNA]</scope>
    <source>
        <strain evidence="20">BA-92</strain>
    </source>
</reference>
<dbReference type="AlphaFoldDB" id="A0A011QVS1"/>
<evidence type="ECO:0000256" key="3">
    <source>
        <dbReference type="ARBA" id="ARBA00022457"/>
    </source>
</evidence>
<comment type="catalytic activity">
    <reaction evidence="11">
        <text>8-oxo-GTP + H2O = 8-oxo-GMP + diphosphate + H(+)</text>
        <dbReference type="Rhea" id="RHEA:67616"/>
        <dbReference type="ChEBI" id="CHEBI:15377"/>
        <dbReference type="ChEBI" id="CHEBI:15378"/>
        <dbReference type="ChEBI" id="CHEBI:33019"/>
        <dbReference type="ChEBI" id="CHEBI:143553"/>
        <dbReference type="ChEBI" id="CHEBI:145694"/>
    </reaction>
</comment>
<evidence type="ECO:0000256" key="4">
    <source>
        <dbReference type="ARBA" id="ARBA00022705"/>
    </source>
</evidence>
<dbReference type="InterPro" id="IPR015797">
    <property type="entry name" value="NUDIX_hydrolase-like_dom_sf"/>
</dbReference>
<dbReference type="Pfam" id="PF02581">
    <property type="entry name" value="TMP-TENI"/>
    <property type="match status" value="1"/>
</dbReference>
<evidence type="ECO:0000256" key="6">
    <source>
        <dbReference type="ARBA" id="ARBA00022763"/>
    </source>
</evidence>
<dbReference type="GO" id="GO:0006260">
    <property type="term" value="P:DNA replication"/>
    <property type="evidence" value="ECO:0007669"/>
    <property type="project" value="UniProtKB-KW"/>
</dbReference>
<name>A0A011QVS1_9PROT</name>
<dbReference type="PROSITE" id="PS51462">
    <property type="entry name" value="NUDIX"/>
    <property type="match status" value="1"/>
</dbReference>
<keyword evidence="3" id="KW-0515">Mutator protein</keyword>
<gene>
    <name evidence="19" type="primary">nudG</name>
    <name evidence="19" type="ORF">AW10_00193</name>
</gene>
<dbReference type="PRINTS" id="PR00502">
    <property type="entry name" value="NUDIXFAMILY"/>
</dbReference>
<comment type="cofactor">
    <cofactor evidence="1">
        <name>Mg(2+)</name>
        <dbReference type="ChEBI" id="CHEBI:18420"/>
    </cofactor>
</comment>
<evidence type="ECO:0000259" key="18">
    <source>
        <dbReference type="PROSITE" id="PS51462"/>
    </source>
</evidence>
<dbReference type="Proteomes" id="UP000021816">
    <property type="component" value="Unassembled WGS sequence"/>
</dbReference>
<dbReference type="GO" id="GO:0006281">
    <property type="term" value="P:DNA repair"/>
    <property type="evidence" value="ECO:0007669"/>
    <property type="project" value="UniProtKB-KW"/>
</dbReference>
<evidence type="ECO:0000256" key="15">
    <source>
        <dbReference type="ARBA" id="ARBA00041979"/>
    </source>
</evidence>